<feature type="domain" description="Peptidase S1" evidence="3">
    <location>
        <begin position="41"/>
        <end position="219"/>
    </location>
</feature>
<dbReference type="VEuPathDB" id="VectorBase:HLOH_045808"/>
<dbReference type="GO" id="GO:0004252">
    <property type="term" value="F:serine-type endopeptidase activity"/>
    <property type="evidence" value="ECO:0007669"/>
    <property type="project" value="InterPro"/>
</dbReference>
<dbReference type="Pfam" id="PF00089">
    <property type="entry name" value="Trypsin"/>
    <property type="match status" value="1"/>
</dbReference>
<dbReference type="InterPro" id="IPR043504">
    <property type="entry name" value="Peptidase_S1_PA_chymotrypsin"/>
</dbReference>
<accession>A0A9J6GF26</accession>
<feature type="region of interest" description="Disordered" evidence="2">
    <location>
        <begin position="1"/>
        <end position="22"/>
    </location>
</feature>
<keyword evidence="1" id="KW-1015">Disulfide bond</keyword>
<dbReference type="PANTHER" id="PTHR24253:SF153">
    <property type="entry name" value="SERINE PROTEASE HEPSIN"/>
    <property type="match status" value="1"/>
</dbReference>
<evidence type="ECO:0000256" key="1">
    <source>
        <dbReference type="ARBA" id="ARBA00023157"/>
    </source>
</evidence>
<dbReference type="EMBL" id="JABSTR010000006">
    <property type="protein sequence ID" value="KAH9374029.1"/>
    <property type="molecule type" value="Genomic_DNA"/>
</dbReference>
<organism evidence="4 5">
    <name type="scientific">Haemaphysalis longicornis</name>
    <name type="common">Bush tick</name>
    <dbReference type="NCBI Taxonomy" id="44386"/>
    <lineage>
        <taxon>Eukaryota</taxon>
        <taxon>Metazoa</taxon>
        <taxon>Ecdysozoa</taxon>
        <taxon>Arthropoda</taxon>
        <taxon>Chelicerata</taxon>
        <taxon>Arachnida</taxon>
        <taxon>Acari</taxon>
        <taxon>Parasitiformes</taxon>
        <taxon>Ixodida</taxon>
        <taxon>Ixodoidea</taxon>
        <taxon>Ixodidae</taxon>
        <taxon>Haemaphysalinae</taxon>
        <taxon>Haemaphysalis</taxon>
    </lineage>
</organism>
<dbReference type="InterPro" id="IPR009003">
    <property type="entry name" value="Peptidase_S1_PA"/>
</dbReference>
<protein>
    <recommendedName>
        <fullName evidence="3">Peptidase S1 domain-containing protein</fullName>
    </recommendedName>
</protein>
<dbReference type="Proteomes" id="UP000821853">
    <property type="component" value="Chromosome 4"/>
</dbReference>
<dbReference type="SMART" id="SM00020">
    <property type="entry name" value="Tryp_SPc"/>
    <property type="match status" value="1"/>
</dbReference>
<dbReference type="PROSITE" id="PS50240">
    <property type="entry name" value="TRYPSIN_DOM"/>
    <property type="match status" value="1"/>
</dbReference>
<dbReference type="Gene3D" id="2.40.10.10">
    <property type="entry name" value="Trypsin-like serine proteases"/>
    <property type="match status" value="1"/>
</dbReference>
<evidence type="ECO:0000256" key="2">
    <source>
        <dbReference type="SAM" id="MobiDB-lite"/>
    </source>
</evidence>
<evidence type="ECO:0000313" key="5">
    <source>
        <dbReference type="Proteomes" id="UP000821853"/>
    </source>
</evidence>
<reference evidence="4 5" key="1">
    <citation type="journal article" date="2020" name="Cell">
        <title>Large-Scale Comparative Analyses of Tick Genomes Elucidate Their Genetic Diversity and Vector Capacities.</title>
        <authorList>
            <consortium name="Tick Genome and Microbiome Consortium (TIGMIC)"/>
            <person name="Jia N."/>
            <person name="Wang J."/>
            <person name="Shi W."/>
            <person name="Du L."/>
            <person name="Sun Y."/>
            <person name="Zhan W."/>
            <person name="Jiang J.F."/>
            <person name="Wang Q."/>
            <person name="Zhang B."/>
            <person name="Ji P."/>
            <person name="Bell-Sakyi L."/>
            <person name="Cui X.M."/>
            <person name="Yuan T.T."/>
            <person name="Jiang B.G."/>
            <person name="Yang W.F."/>
            <person name="Lam T.T."/>
            <person name="Chang Q.C."/>
            <person name="Ding S.J."/>
            <person name="Wang X.J."/>
            <person name="Zhu J.G."/>
            <person name="Ruan X.D."/>
            <person name="Zhao L."/>
            <person name="Wei J.T."/>
            <person name="Ye R.Z."/>
            <person name="Que T.C."/>
            <person name="Du C.H."/>
            <person name="Zhou Y.H."/>
            <person name="Cheng J.X."/>
            <person name="Dai P.F."/>
            <person name="Guo W.B."/>
            <person name="Han X.H."/>
            <person name="Huang E.J."/>
            <person name="Li L.F."/>
            <person name="Wei W."/>
            <person name="Gao Y.C."/>
            <person name="Liu J.Z."/>
            <person name="Shao H.Z."/>
            <person name="Wang X."/>
            <person name="Wang C.C."/>
            <person name="Yang T.C."/>
            <person name="Huo Q.B."/>
            <person name="Li W."/>
            <person name="Chen H.Y."/>
            <person name="Chen S.E."/>
            <person name="Zhou L.G."/>
            <person name="Ni X.B."/>
            <person name="Tian J.H."/>
            <person name="Sheng Y."/>
            <person name="Liu T."/>
            <person name="Pan Y.S."/>
            <person name="Xia L.Y."/>
            <person name="Li J."/>
            <person name="Zhao F."/>
            <person name="Cao W.C."/>
        </authorList>
    </citation>
    <scope>NUCLEOTIDE SEQUENCE [LARGE SCALE GENOMIC DNA]</scope>
    <source>
        <strain evidence="4">HaeL-2018</strain>
    </source>
</reference>
<dbReference type="OrthoDB" id="6339452at2759"/>
<name>A0A9J6GF26_HAELO</name>
<dbReference type="PANTHER" id="PTHR24253">
    <property type="entry name" value="TRANSMEMBRANE PROTEASE SERINE"/>
    <property type="match status" value="1"/>
</dbReference>
<evidence type="ECO:0000313" key="4">
    <source>
        <dbReference type="EMBL" id="KAH9374029.1"/>
    </source>
</evidence>
<evidence type="ECO:0000259" key="3">
    <source>
        <dbReference type="PROSITE" id="PS50240"/>
    </source>
</evidence>
<sequence length="239" mass="26371">MGRTRFTSRPPNRLAPLSKRRRLPTVPSPIKIRYKTSKIRHRNNTEFFVRIGSLEISKSRVRGKASSSQTVERKVKMIHLHPSYNGKRQNADLALLLLHKDADVTEQQLPAACLPEEAAAPDIDRGVILGWGHNGFGGKLQTNLQEADVPIIGNEKCDPLYKKLGTYGTVFHHGVDQDFLCAGNITEGGVDACQCGLPGFPGVYTRVSTFIPWILHSTGKIAKVKGKVTAAAIRKRVMP</sequence>
<keyword evidence="5" id="KW-1185">Reference proteome</keyword>
<feature type="compositionally biased region" description="Polar residues" evidence="2">
    <location>
        <begin position="1"/>
        <end position="10"/>
    </location>
</feature>
<dbReference type="CDD" id="cd00190">
    <property type="entry name" value="Tryp_SPc"/>
    <property type="match status" value="1"/>
</dbReference>
<proteinExistence type="predicted"/>
<dbReference type="AlphaFoldDB" id="A0A9J6GF26"/>
<gene>
    <name evidence="4" type="ORF">HPB48_005298</name>
</gene>
<dbReference type="GO" id="GO:0006508">
    <property type="term" value="P:proteolysis"/>
    <property type="evidence" value="ECO:0007669"/>
    <property type="project" value="InterPro"/>
</dbReference>
<dbReference type="SUPFAM" id="SSF50494">
    <property type="entry name" value="Trypsin-like serine proteases"/>
    <property type="match status" value="1"/>
</dbReference>
<comment type="caution">
    <text evidence="4">The sequence shown here is derived from an EMBL/GenBank/DDBJ whole genome shotgun (WGS) entry which is preliminary data.</text>
</comment>
<dbReference type="InterPro" id="IPR001254">
    <property type="entry name" value="Trypsin_dom"/>
</dbReference>